<feature type="non-terminal residue" evidence="2">
    <location>
        <position position="1"/>
    </location>
</feature>
<evidence type="ECO:0000256" key="1">
    <source>
        <dbReference type="SAM" id="MobiDB-lite"/>
    </source>
</evidence>
<evidence type="ECO:0000313" key="3">
    <source>
        <dbReference type="Proteomes" id="UP001280121"/>
    </source>
</evidence>
<accession>A0AAD9TDP5</accession>
<dbReference type="Proteomes" id="UP001280121">
    <property type="component" value="Unassembled WGS sequence"/>
</dbReference>
<organism evidence="2 3">
    <name type="scientific">Dipteronia dyeriana</name>
    <dbReference type="NCBI Taxonomy" id="168575"/>
    <lineage>
        <taxon>Eukaryota</taxon>
        <taxon>Viridiplantae</taxon>
        <taxon>Streptophyta</taxon>
        <taxon>Embryophyta</taxon>
        <taxon>Tracheophyta</taxon>
        <taxon>Spermatophyta</taxon>
        <taxon>Magnoliopsida</taxon>
        <taxon>eudicotyledons</taxon>
        <taxon>Gunneridae</taxon>
        <taxon>Pentapetalae</taxon>
        <taxon>rosids</taxon>
        <taxon>malvids</taxon>
        <taxon>Sapindales</taxon>
        <taxon>Sapindaceae</taxon>
        <taxon>Hippocastanoideae</taxon>
        <taxon>Acereae</taxon>
        <taxon>Dipteronia</taxon>
    </lineage>
</organism>
<proteinExistence type="predicted"/>
<sequence>QFRDVGRMLKATKTKEGDIEIRTFKFDQDTIRRELVNLVNLHEYPLSMLNRKMKNRGKRKNEKKQRKTGNMRNWG</sequence>
<dbReference type="AlphaFoldDB" id="A0AAD9TDP5"/>
<name>A0AAD9TDP5_9ROSI</name>
<keyword evidence="3" id="KW-1185">Reference proteome</keyword>
<comment type="caution">
    <text evidence="2">The sequence shown here is derived from an EMBL/GenBank/DDBJ whole genome shotgun (WGS) entry which is preliminary data.</text>
</comment>
<feature type="compositionally biased region" description="Basic residues" evidence="1">
    <location>
        <begin position="51"/>
        <end position="69"/>
    </location>
</feature>
<reference evidence="2" key="1">
    <citation type="journal article" date="2023" name="Plant J.">
        <title>Genome sequences and population genomics provide insights into the demographic history, inbreeding, and mutation load of two 'living fossil' tree species of Dipteronia.</title>
        <authorList>
            <person name="Feng Y."/>
            <person name="Comes H.P."/>
            <person name="Chen J."/>
            <person name="Zhu S."/>
            <person name="Lu R."/>
            <person name="Zhang X."/>
            <person name="Li P."/>
            <person name="Qiu J."/>
            <person name="Olsen K.M."/>
            <person name="Qiu Y."/>
        </authorList>
    </citation>
    <scope>NUCLEOTIDE SEQUENCE</scope>
    <source>
        <strain evidence="2">KIB01</strain>
    </source>
</reference>
<evidence type="ECO:0000313" key="2">
    <source>
        <dbReference type="EMBL" id="KAK2633868.1"/>
    </source>
</evidence>
<dbReference type="EMBL" id="JANJYI010000009">
    <property type="protein sequence ID" value="KAK2633868.1"/>
    <property type="molecule type" value="Genomic_DNA"/>
</dbReference>
<feature type="region of interest" description="Disordered" evidence="1">
    <location>
        <begin position="49"/>
        <end position="75"/>
    </location>
</feature>
<gene>
    <name evidence="2" type="ORF">Ddye_028660</name>
</gene>
<protein>
    <submittedName>
        <fullName evidence="2">Uncharacterized protein</fullName>
    </submittedName>
</protein>